<dbReference type="AlphaFoldDB" id="A0A9W4UM95"/>
<proteinExistence type="predicted"/>
<evidence type="ECO:0000313" key="1">
    <source>
        <dbReference type="EMBL" id="CAI6337919.1"/>
    </source>
</evidence>
<keyword evidence="2" id="KW-1185">Reference proteome</keyword>
<accession>A0A9W4UM95</accession>
<comment type="caution">
    <text evidence="1">The sequence shown here is derived from an EMBL/GenBank/DDBJ whole genome shotgun (WGS) entry which is preliminary data.</text>
</comment>
<dbReference type="EMBL" id="CAOQHR010000007">
    <property type="protein sequence ID" value="CAI6337919.1"/>
    <property type="molecule type" value="Genomic_DNA"/>
</dbReference>
<gene>
    <name evidence="1" type="ORF">PDIGIT_LOCUS11038</name>
</gene>
<sequence>MRPPRRPVPVHSSLHPTRMIALCPRFMSNAGSRATLNNKQWEQTQYLHTEKAIIPARPAYGTTSVVFDTEQPYKIYPPRVLSLLSNLNVCIWGFELR</sequence>
<organism evidence="1 2">
    <name type="scientific">Periconia digitata</name>
    <dbReference type="NCBI Taxonomy" id="1303443"/>
    <lineage>
        <taxon>Eukaryota</taxon>
        <taxon>Fungi</taxon>
        <taxon>Dikarya</taxon>
        <taxon>Ascomycota</taxon>
        <taxon>Pezizomycotina</taxon>
        <taxon>Dothideomycetes</taxon>
        <taxon>Pleosporomycetidae</taxon>
        <taxon>Pleosporales</taxon>
        <taxon>Massarineae</taxon>
        <taxon>Periconiaceae</taxon>
        <taxon>Periconia</taxon>
    </lineage>
</organism>
<reference evidence="1" key="1">
    <citation type="submission" date="2023-01" db="EMBL/GenBank/DDBJ databases">
        <authorList>
            <person name="Van Ghelder C."/>
            <person name="Rancurel C."/>
        </authorList>
    </citation>
    <scope>NUCLEOTIDE SEQUENCE</scope>
    <source>
        <strain evidence="1">CNCM I-4278</strain>
    </source>
</reference>
<evidence type="ECO:0000313" key="2">
    <source>
        <dbReference type="Proteomes" id="UP001152607"/>
    </source>
</evidence>
<name>A0A9W4UM95_9PLEO</name>
<dbReference type="Proteomes" id="UP001152607">
    <property type="component" value="Unassembled WGS sequence"/>
</dbReference>
<protein>
    <submittedName>
        <fullName evidence="1">Uncharacterized protein</fullName>
    </submittedName>
</protein>